<comment type="caution">
    <text evidence="2">The sequence shown here is derived from an EMBL/GenBank/DDBJ whole genome shotgun (WGS) entry which is preliminary data.</text>
</comment>
<dbReference type="Proteomes" id="UP001501444">
    <property type="component" value="Unassembled WGS sequence"/>
</dbReference>
<feature type="compositionally biased region" description="Low complexity" evidence="1">
    <location>
        <begin position="23"/>
        <end position="41"/>
    </location>
</feature>
<dbReference type="EMBL" id="BAAARV010000093">
    <property type="protein sequence ID" value="GAA2382851.1"/>
    <property type="molecule type" value="Genomic_DNA"/>
</dbReference>
<feature type="region of interest" description="Disordered" evidence="1">
    <location>
        <begin position="1"/>
        <end position="71"/>
    </location>
</feature>
<protein>
    <submittedName>
        <fullName evidence="2">Uncharacterized protein</fullName>
    </submittedName>
</protein>
<accession>A0ABN3HKT9</accession>
<evidence type="ECO:0000313" key="3">
    <source>
        <dbReference type="Proteomes" id="UP001501444"/>
    </source>
</evidence>
<reference evidence="2 3" key="1">
    <citation type="journal article" date="2019" name="Int. J. Syst. Evol. Microbiol.">
        <title>The Global Catalogue of Microorganisms (GCM) 10K type strain sequencing project: providing services to taxonomists for standard genome sequencing and annotation.</title>
        <authorList>
            <consortium name="The Broad Institute Genomics Platform"/>
            <consortium name="The Broad Institute Genome Sequencing Center for Infectious Disease"/>
            <person name="Wu L."/>
            <person name="Ma J."/>
        </authorList>
    </citation>
    <scope>NUCLEOTIDE SEQUENCE [LARGE SCALE GENOMIC DNA]</scope>
    <source>
        <strain evidence="2 3">JCM 3272</strain>
    </source>
</reference>
<evidence type="ECO:0000313" key="2">
    <source>
        <dbReference type="EMBL" id="GAA2382851.1"/>
    </source>
</evidence>
<proteinExistence type="predicted"/>
<keyword evidence="3" id="KW-1185">Reference proteome</keyword>
<evidence type="ECO:0000256" key="1">
    <source>
        <dbReference type="SAM" id="MobiDB-lite"/>
    </source>
</evidence>
<name>A0ABN3HKT9_9ACTN</name>
<organism evidence="2 3">
    <name type="scientific">Dactylosporangium salmoneum</name>
    <dbReference type="NCBI Taxonomy" id="53361"/>
    <lineage>
        <taxon>Bacteria</taxon>
        <taxon>Bacillati</taxon>
        <taxon>Actinomycetota</taxon>
        <taxon>Actinomycetes</taxon>
        <taxon>Micromonosporales</taxon>
        <taxon>Micromonosporaceae</taxon>
        <taxon>Dactylosporangium</taxon>
    </lineage>
</organism>
<gene>
    <name evidence="2" type="ORF">GCM10010170_091430</name>
</gene>
<feature type="compositionally biased region" description="Polar residues" evidence="1">
    <location>
        <begin position="9"/>
        <end position="21"/>
    </location>
</feature>
<sequence length="93" mass="9494">MSPPPPSVTQPLTATPSSPAHSTPGAQSPTAAQPATTQTDVPPVPARTQLGVTPGAFCKKADEGMYGRSDAGALYRCTRSGAGSDQPKWMLAE</sequence>